<comment type="caution">
    <text evidence="1">The sequence shown here is derived from an EMBL/GenBank/DDBJ whole genome shotgun (WGS) entry which is preliminary data.</text>
</comment>
<protein>
    <submittedName>
        <fullName evidence="1">2695_t:CDS:1</fullName>
    </submittedName>
</protein>
<reference evidence="1" key="1">
    <citation type="submission" date="2021-06" db="EMBL/GenBank/DDBJ databases">
        <authorList>
            <person name="Kallberg Y."/>
            <person name="Tangrot J."/>
            <person name="Rosling A."/>
        </authorList>
    </citation>
    <scope>NUCLEOTIDE SEQUENCE</scope>
    <source>
        <strain evidence="1">MA461A</strain>
    </source>
</reference>
<sequence>TIHQMNTDHKNKTKTVKKYSEEELHYYSELYSLRTTETSILLGKYPTGTQLIFTPK</sequence>
<evidence type="ECO:0000313" key="1">
    <source>
        <dbReference type="EMBL" id="CAG8845644.1"/>
    </source>
</evidence>
<name>A0ACA9SRS7_9GLOM</name>
<gene>
    <name evidence="1" type="ORF">RPERSI_LOCUS33756</name>
</gene>
<evidence type="ECO:0000313" key="2">
    <source>
        <dbReference type="Proteomes" id="UP000789920"/>
    </source>
</evidence>
<keyword evidence="2" id="KW-1185">Reference proteome</keyword>
<feature type="non-terminal residue" evidence="1">
    <location>
        <position position="1"/>
    </location>
</feature>
<dbReference type="Proteomes" id="UP000789920">
    <property type="component" value="Unassembled WGS sequence"/>
</dbReference>
<organism evidence="1 2">
    <name type="scientific">Racocetra persica</name>
    <dbReference type="NCBI Taxonomy" id="160502"/>
    <lineage>
        <taxon>Eukaryota</taxon>
        <taxon>Fungi</taxon>
        <taxon>Fungi incertae sedis</taxon>
        <taxon>Mucoromycota</taxon>
        <taxon>Glomeromycotina</taxon>
        <taxon>Glomeromycetes</taxon>
        <taxon>Diversisporales</taxon>
        <taxon>Gigasporaceae</taxon>
        <taxon>Racocetra</taxon>
    </lineage>
</organism>
<dbReference type="EMBL" id="CAJVQC010147697">
    <property type="protein sequence ID" value="CAG8845644.1"/>
    <property type="molecule type" value="Genomic_DNA"/>
</dbReference>
<feature type="non-terminal residue" evidence="1">
    <location>
        <position position="56"/>
    </location>
</feature>
<proteinExistence type="predicted"/>
<accession>A0ACA9SRS7</accession>